<organism evidence="1 2">
    <name type="scientific">Trichogramma kaykai</name>
    <dbReference type="NCBI Taxonomy" id="54128"/>
    <lineage>
        <taxon>Eukaryota</taxon>
        <taxon>Metazoa</taxon>
        <taxon>Ecdysozoa</taxon>
        <taxon>Arthropoda</taxon>
        <taxon>Hexapoda</taxon>
        <taxon>Insecta</taxon>
        <taxon>Pterygota</taxon>
        <taxon>Neoptera</taxon>
        <taxon>Endopterygota</taxon>
        <taxon>Hymenoptera</taxon>
        <taxon>Apocrita</taxon>
        <taxon>Proctotrupomorpha</taxon>
        <taxon>Chalcidoidea</taxon>
        <taxon>Trichogrammatidae</taxon>
        <taxon>Trichogramma</taxon>
    </lineage>
</organism>
<protein>
    <submittedName>
        <fullName evidence="1">Uncharacterized protein</fullName>
    </submittedName>
</protein>
<gene>
    <name evidence="1" type="ORF">TKK_009831</name>
</gene>
<keyword evidence="2" id="KW-1185">Reference proteome</keyword>
<comment type="caution">
    <text evidence="1">The sequence shown here is derived from an EMBL/GenBank/DDBJ whole genome shotgun (WGS) entry which is preliminary data.</text>
</comment>
<reference evidence="1 2" key="1">
    <citation type="journal article" date="2024" name="bioRxiv">
        <title>A reference genome for Trichogramma kaykai: A tiny desert-dwelling parasitoid wasp with competing sex-ratio distorters.</title>
        <authorList>
            <person name="Culotta J."/>
            <person name="Lindsey A.R."/>
        </authorList>
    </citation>
    <scope>NUCLEOTIDE SEQUENCE [LARGE SCALE GENOMIC DNA]</scope>
    <source>
        <strain evidence="1 2">KSX58</strain>
    </source>
</reference>
<name>A0ABD2WTP8_9HYME</name>
<proteinExistence type="predicted"/>
<evidence type="ECO:0000313" key="2">
    <source>
        <dbReference type="Proteomes" id="UP001627154"/>
    </source>
</evidence>
<evidence type="ECO:0000313" key="1">
    <source>
        <dbReference type="EMBL" id="KAL3396245.1"/>
    </source>
</evidence>
<accession>A0ABD2WTP8</accession>
<dbReference type="Proteomes" id="UP001627154">
    <property type="component" value="Unassembled WGS sequence"/>
</dbReference>
<dbReference type="AlphaFoldDB" id="A0ABD2WTP8"/>
<sequence>MKQASHLLNGRAQIVFDLSQVLGHGHQGNIVSEADNLYVASEVEARTASYMTFHRMGPRTDACGTPAVTL</sequence>
<dbReference type="EMBL" id="JBJJXI010000073">
    <property type="protein sequence ID" value="KAL3396245.1"/>
    <property type="molecule type" value="Genomic_DNA"/>
</dbReference>